<comment type="caution">
    <text evidence="5">The sequence shown here is derived from an EMBL/GenBank/DDBJ whole genome shotgun (WGS) entry which is preliminary data.</text>
</comment>
<dbReference type="InterPro" id="IPR050955">
    <property type="entry name" value="Plant_Biomass_Hydrol_Est"/>
</dbReference>
<evidence type="ECO:0000259" key="4">
    <source>
        <dbReference type="Pfam" id="PF02230"/>
    </source>
</evidence>
<feature type="domain" description="Phospholipase/carboxylesterase/thioesterase" evidence="4">
    <location>
        <begin position="133"/>
        <end position="203"/>
    </location>
</feature>
<keyword evidence="6" id="KW-1185">Reference proteome</keyword>
<evidence type="ECO:0000256" key="3">
    <source>
        <dbReference type="SAM" id="SignalP"/>
    </source>
</evidence>
<keyword evidence="2" id="KW-0378">Hydrolase</keyword>
<protein>
    <recommendedName>
        <fullName evidence="4">Phospholipase/carboxylesterase/thioesterase domain-containing protein</fullName>
    </recommendedName>
</protein>
<name>A0A8J7V2S8_9PROT</name>
<gene>
    <name evidence="5" type="ORF">KAJ83_11600</name>
</gene>
<dbReference type="SUPFAM" id="SSF53474">
    <property type="entry name" value="alpha/beta-Hydrolases"/>
    <property type="match status" value="1"/>
</dbReference>
<keyword evidence="1 3" id="KW-0732">Signal</keyword>
<dbReference type="EMBL" id="JAGMWN010000005">
    <property type="protein sequence ID" value="MBP5857655.1"/>
    <property type="molecule type" value="Genomic_DNA"/>
</dbReference>
<evidence type="ECO:0000256" key="1">
    <source>
        <dbReference type="ARBA" id="ARBA00022729"/>
    </source>
</evidence>
<accession>A0A8J7V2S8</accession>
<proteinExistence type="predicted"/>
<evidence type="ECO:0000256" key="2">
    <source>
        <dbReference type="ARBA" id="ARBA00022801"/>
    </source>
</evidence>
<dbReference type="Proteomes" id="UP000672602">
    <property type="component" value="Unassembled WGS sequence"/>
</dbReference>
<dbReference type="GO" id="GO:0016787">
    <property type="term" value="F:hydrolase activity"/>
    <property type="evidence" value="ECO:0007669"/>
    <property type="project" value="UniProtKB-KW"/>
</dbReference>
<sequence length="285" mass="30785">MIARWIAACGIAVLTMVIPPAHACGPDSDCRLDNGRTYRIAMPNATGAEGGDRGPVGAILYVHGYKGTAAGSMGNSGLRALARSLGIALIAANSDGGDWPLPNSPSVLRGETTADLDGAYDYFEAVLADAADRFGIDRDRVMISGFSAGAMMVWWLACERSNLAVGFAPVSGTFWTPVPEDCPAEPAHLFHTHGSADPVVPLGGRRIGPAKQGVVRQAVTMYRAAGGYRFTRRFEQGDLRCERWRNPRRKLLDLCLHDDGHRLDPEHLRRAWTVLEKTGAFSPER</sequence>
<organism evidence="5 6">
    <name type="scientific">Marivibrio halodurans</name>
    <dbReference type="NCBI Taxonomy" id="2039722"/>
    <lineage>
        <taxon>Bacteria</taxon>
        <taxon>Pseudomonadati</taxon>
        <taxon>Pseudomonadota</taxon>
        <taxon>Alphaproteobacteria</taxon>
        <taxon>Rhodospirillales</taxon>
        <taxon>Rhodospirillaceae</taxon>
        <taxon>Marivibrio</taxon>
    </lineage>
</organism>
<evidence type="ECO:0000313" key="5">
    <source>
        <dbReference type="EMBL" id="MBP5857655.1"/>
    </source>
</evidence>
<feature type="chain" id="PRO_5035271712" description="Phospholipase/carboxylesterase/thioesterase domain-containing protein" evidence="3">
    <location>
        <begin position="24"/>
        <end position="285"/>
    </location>
</feature>
<feature type="signal peptide" evidence="3">
    <location>
        <begin position="1"/>
        <end position="23"/>
    </location>
</feature>
<dbReference type="PANTHER" id="PTHR43037">
    <property type="entry name" value="UNNAMED PRODUCT-RELATED"/>
    <property type="match status" value="1"/>
</dbReference>
<dbReference type="InterPro" id="IPR003140">
    <property type="entry name" value="PLipase/COase/thioEstase"/>
</dbReference>
<dbReference type="PANTHER" id="PTHR43037:SF5">
    <property type="entry name" value="FERULOYL ESTERASE"/>
    <property type="match status" value="1"/>
</dbReference>
<dbReference type="AlphaFoldDB" id="A0A8J7V2S8"/>
<evidence type="ECO:0000313" key="6">
    <source>
        <dbReference type="Proteomes" id="UP000672602"/>
    </source>
</evidence>
<dbReference type="Pfam" id="PF02230">
    <property type="entry name" value="Abhydrolase_2"/>
    <property type="match status" value="1"/>
</dbReference>
<dbReference type="RefSeq" id="WP_210682244.1">
    <property type="nucleotide sequence ID" value="NZ_JAGMWN010000005.1"/>
</dbReference>
<reference evidence="5" key="1">
    <citation type="submission" date="2021-04" db="EMBL/GenBank/DDBJ databases">
        <authorList>
            <person name="Zhang D.-C."/>
        </authorList>
    </citation>
    <scope>NUCLEOTIDE SEQUENCE</scope>
    <source>
        <strain evidence="5">CGMCC 1.15697</strain>
    </source>
</reference>
<dbReference type="Gene3D" id="3.40.50.1820">
    <property type="entry name" value="alpha/beta hydrolase"/>
    <property type="match status" value="1"/>
</dbReference>
<dbReference type="InterPro" id="IPR029058">
    <property type="entry name" value="AB_hydrolase_fold"/>
</dbReference>